<dbReference type="Proteomes" id="UP001334248">
    <property type="component" value="Unassembled WGS sequence"/>
</dbReference>
<name>A0ABR0RT66_9EURO</name>
<evidence type="ECO:0000313" key="3">
    <source>
        <dbReference type="Proteomes" id="UP001334248"/>
    </source>
</evidence>
<dbReference type="GeneID" id="89996526"/>
<reference evidence="2 3" key="1">
    <citation type="journal article" date="2023" name="Res Sq">
        <title>Genomic and morphological characterization of Knufia obscura isolated from the Mars 2020 spacecraft assembly facility.</title>
        <authorList>
            <person name="Chander A.M."/>
            <person name="Teixeira M.M."/>
            <person name="Singh N.K."/>
            <person name="Williams M.P."/>
            <person name="Parker C.W."/>
            <person name="Leo P."/>
            <person name="Stajich J.E."/>
            <person name="Torok T."/>
            <person name="Tighe S."/>
            <person name="Mason C.E."/>
            <person name="Venkateswaran K."/>
        </authorList>
    </citation>
    <scope>NUCLEOTIDE SEQUENCE [LARGE SCALE GENOMIC DNA]</scope>
    <source>
        <strain evidence="2 3">CCFEE 5817</strain>
    </source>
</reference>
<feature type="region of interest" description="Disordered" evidence="1">
    <location>
        <begin position="1"/>
        <end position="21"/>
    </location>
</feature>
<organism evidence="2 3">
    <name type="scientific">Knufia obscura</name>
    <dbReference type="NCBI Taxonomy" id="1635080"/>
    <lineage>
        <taxon>Eukaryota</taxon>
        <taxon>Fungi</taxon>
        <taxon>Dikarya</taxon>
        <taxon>Ascomycota</taxon>
        <taxon>Pezizomycotina</taxon>
        <taxon>Eurotiomycetes</taxon>
        <taxon>Chaetothyriomycetidae</taxon>
        <taxon>Chaetothyriales</taxon>
        <taxon>Trichomeriaceae</taxon>
        <taxon>Knufia</taxon>
    </lineage>
</organism>
<dbReference type="EMBL" id="JAVHJV010000003">
    <property type="protein sequence ID" value="KAK5943796.1"/>
    <property type="molecule type" value="Genomic_DNA"/>
</dbReference>
<keyword evidence="3" id="KW-1185">Reference proteome</keyword>
<proteinExistence type="predicted"/>
<dbReference type="RefSeq" id="XP_064731886.1">
    <property type="nucleotide sequence ID" value="XM_064871506.1"/>
</dbReference>
<protein>
    <submittedName>
        <fullName evidence="2">Uncharacterized protein</fullName>
    </submittedName>
</protein>
<evidence type="ECO:0000256" key="1">
    <source>
        <dbReference type="SAM" id="MobiDB-lite"/>
    </source>
</evidence>
<gene>
    <name evidence="2" type="ORF">PMZ80_003077</name>
</gene>
<accession>A0ABR0RT66</accession>
<comment type="caution">
    <text evidence="2">The sequence shown here is derived from an EMBL/GenBank/DDBJ whole genome shotgun (WGS) entry which is preliminary data.</text>
</comment>
<evidence type="ECO:0000313" key="2">
    <source>
        <dbReference type="EMBL" id="KAK5943796.1"/>
    </source>
</evidence>
<sequence>MATGEDALAGQEEIGITHRFPPDPANSRRICFKGLYLSIYNQKTKDRKTFEENVSEYKEFEVPAGYTCYVRVATVYFVQN</sequence>